<protein>
    <recommendedName>
        <fullName evidence="2">TIR domain-containing protein</fullName>
    </recommendedName>
</protein>
<dbReference type="SUPFAM" id="SSF144052">
    <property type="entry name" value="Thermophilic metalloprotease-like"/>
    <property type="match status" value="1"/>
</dbReference>
<proteinExistence type="predicted"/>
<dbReference type="PANTHER" id="PTHR32009">
    <property type="entry name" value="TMV RESISTANCE PROTEIN N-LIKE"/>
    <property type="match status" value="1"/>
</dbReference>
<evidence type="ECO:0000313" key="3">
    <source>
        <dbReference type="EMBL" id="SPC99512.1"/>
    </source>
</evidence>
<evidence type="ECO:0000256" key="1">
    <source>
        <dbReference type="ARBA" id="ARBA00023027"/>
    </source>
</evidence>
<dbReference type="Gene3D" id="3.40.50.10140">
    <property type="entry name" value="Toll/interleukin-1 receptor homology (TIR) domain"/>
    <property type="match status" value="1"/>
</dbReference>
<gene>
    <name evidence="3" type="ORF">FSB_LOCUS27394</name>
</gene>
<dbReference type="EMBL" id="OIVN01001983">
    <property type="protein sequence ID" value="SPC99512.1"/>
    <property type="molecule type" value="Genomic_DNA"/>
</dbReference>
<dbReference type="InterPro" id="IPR035897">
    <property type="entry name" value="Toll_tir_struct_dom_sf"/>
</dbReference>
<sequence length="192" mass="22507">MKAIEESKIAIVILSKDYASSSWCLIELAKIIECMKKTRLIVLPVFHYVDPSDVRYQRGTFAEAFAKHEERFKDSIKDVNTWRNKFSTWDKLLLWGLTERLWREVMKRCLIDSPETNWNMVVEWVGKSKREMPEFKEGIFKVRSKEWEIGVRMAARGNFKDSSMNRSLSNSWNIPLSVLQVKPASPMLLSPM</sequence>
<reference evidence="3" key="1">
    <citation type="submission" date="2018-02" db="EMBL/GenBank/DDBJ databases">
        <authorList>
            <person name="Cohen D.B."/>
            <person name="Kent A.D."/>
        </authorList>
    </citation>
    <scope>NUCLEOTIDE SEQUENCE</scope>
</reference>
<dbReference type="AlphaFoldDB" id="A0A2N9GIT4"/>
<evidence type="ECO:0000259" key="2">
    <source>
        <dbReference type="PROSITE" id="PS50104"/>
    </source>
</evidence>
<dbReference type="InterPro" id="IPR000157">
    <property type="entry name" value="TIR_dom"/>
</dbReference>
<dbReference type="PANTHER" id="PTHR32009:SF153">
    <property type="entry name" value="TMV RESISTANCE PROTEIN N-LIKE"/>
    <property type="match status" value="1"/>
</dbReference>
<keyword evidence="1" id="KW-0520">NAD</keyword>
<organism evidence="3">
    <name type="scientific">Fagus sylvatica</name>
    <name type="common">Beechnut</name>
    <dbReference type="NCBI Taxonomy" id="28930"/>
    <lineage>
        <taxon>Eukaryota</taxon>
        <taxon>Viridiplantae</taxon>
        <taxon>Streptophyta</taxon>
        <taxon>Embryophyta</taxon>
        <taxon>Tracheophyta</taxon>
        <taxon>Spermatophyta</taxon>
        <taxon>Magnoliopsida</taxon>
        <taxon>eudicotyledons</taxon>
        <taxon>Gunneridae</taxon>
        <taxon>Pentapetalae</taxon>
        <taxon>rosids</taxon>
        <taxon>fabids</taxon>
        <taxon>Fagales</taxon>
        <taxon>Fagaceae</taxon>
        <taxon>Fagus</taxon>
    </lineage>
</organism>
<dbReference type="PROSITE" id="PS50104">
    <property type="entry name" value="TIR"/>
    <property type="match status" value="1"/>
</dbReference>
<dbReference type="GO" id="GO:0007165">
    <property type="term" value="P:signal transduction"/>
    <property type="evidence" value="ECO:0007669"/>
    <property type="project" value="InterPro"/>
</dbReference>
<accession>A0A2N9GIT4</accession>
<name>A0A2N9GIT4_FAGSY</name>
<feature type="domain" description="TIR" evidence="2">
    <location>
        <begin position="1"/>
        <end position="114"/>
    </location>
</feature>
<dbReference type="SUPFAM" id="SSF52200">
    <property type="entry name" value="Toll/Interleukin receptor TIR domain"/>
    <property type="match status" value="1"/>
</dbReference>
<dbReference type="Pfam" id="PF01582">
    <property type="entry name" value="TIR"/>
    <property type="match status" value="1"/>
</dbReference>